<evidence type="ECO:0000256" key="1">
    <source>
        <dbReference type="ARBA" id="ARBA00022553"/>
    </source>
</evidence>
<keyword evidence="3" id="KW-0067">ATP-binding</keyword>
<feature type="transmembrane region" description="Helical" evidence="5">
    <location>
        <begin position="311"/>
        <end position="333"/>
    </location>
</feature>
<dbReference type="AlphaFoldDB" id="A0A8H6ZDB8"/>
<accession>A0A8H6ZDB8</accession>
<reference evidence="7" key="1">
    <citation type="submission" date="2020-05" db="EMBL/GenBank/DDBJ databases">
        <title>Mycena genomes resolve the evolution of fungal bioluminescence.</title>
        <authorList>
            <person name="Tsai I.J."/>
        </authorList>
    </citation>
    <scope>NUCLEOTIDE SEQUENCE</scope>
    <source>
        <strain evidence="7">160909Yilan</strain>
    </source>
</reference>
<dbReference type="OrthoDB" id="3029306at2759"/>
<feature type="region of interest" description="Disordered" evidence="4">
    <location>
        <begin position="280"/>
        <end position="309"/>
    </location>
</feature>
<dbReference type="GO" id="GO:0005524">
    <property type="term" value="F:ATP binding"/>
    <property type="evidence" value="ECO:0007669"/>
    <property type="project" value="UniProtKB-KW"/>
</dbReference>
<keyword evidence="1" id="KW-0597">Phosphoprotein</keyword>
<keyword evidence="5" id="KW-0472">Membrane</keyword>
<dbReference type="PANTHER" id="PTHR16861">
    <property type="entry name" value="GLYCOPROTEIN 38"/>
    <property type="match status" value="1"/>
</dbReference>
<evidence type="ECO:0000256" key="2">
    <source>
        <dbReference type="ARBA" id="ARBA00022741"/>
    </source>
</evidence>
<keyword evidence="8" id="KW-1185">Reference proteome</keyword>
<keyword evidence="2" id="KW-0547">Nucleotide-binding</keyword>
<dbReference type="EMBL" id="JACAZH010000001">
    <property type="protein sequence ID" value="KAF7376853.1"/>
    <property type="molecule type" value="Genomic_DNA"/>
</dbReference>
<protein>
    <recommendedName>
        <fullName evidence="6">Epidermal growth factor receptor-like transmembrane-juxtamembrane segment domain-containing protein</fullName>
    </recommendedName>
</protein>
<sequence>MNIPPLRRLIVDDTDLDIQYEPNGWFVADPSTLTAGNYGPIYKESSHATTSNASLTFSFNGTEIEVRGTIKISKNSTTNVTDPTWDCFVDGEKISNPDPTFQLPQNNWLLCEQSTLAEGSHVLTVQVQSKGRPFYFDYLKYMPPPDASFETAVLCYPNTDPSLSFSSGWRSLVDGAKVTNEYGSQVTLSFQGTSVMSFGTIPNGVPQNKTWATYTIDGGQPVNFTLNGLASPQSTTEYFAPLFTTPAVPSANHSLVITYGGDDQHTPLTVQGFYVTNTSTVAESSSPESSSTPSPSAPPASSSTKHTSSGAVTGGVVGGIVFLALLAALAFFYSKRRRQRRLDFTSANPYPMSMANNDAHVNRQPYRYHPVTDIASQSKRGATIAASSSTGFRTKYPYIERLAPAPQQQSNSVPPAVVLVHEDSGVRLSPERALEPQIVELPPGYSLN</sequence>
<evidence type="ECO:0000313" key="8">
    <source>
        <dbReference type="Proteomes" id="UP000623467"/>
    </source>
</evidence>
<gene>
    <name evidence="7" type="ORF">MSAN_00102800</name>
</gene>
<evidence type="ECO:0000256" key="3">
    <source>
        <dbReference type="ARBA" id="ARBA00022840"/>
    </source>
</evidence>
<dbReference type="Proteomes" id="UP000623467">
    <property type="component" value="Unassembled WGS sequence"/>
</dbReference>
<evidence type="ECO:0000259" key="6">
    <source>
        <dbReference type="Pfam" id="PF21314"/>
    </source>
</evidence>
<evidence type="ECO:0000313" key="7">
    <source>
        <dbReference type="EMBL" id="KAF7376853.1"/>
    </source>
</evidence>
<organism evidence="7 8">
    <name type="scientific">Mycena sanguinolenta</name>
    <dbReference type="NCBI Taxonomy" id="230812"/>
    <lineage>
        <taxon>Eukaryota</taxon>
        <taxon>Fungi</taxon>
        <taxon>Dikarya</taxon>
        <taxon>Basidiomycota</taxon>
        <taxon>Agaricomycotina</taxon>
        <taxon>Agaricomycetes</taxon>
        <taxon>Agaricomycetidae</taxon>
        <taxon>Agaricales</taxon>
        <taxon>Marasmiineae</taxon>
        <taxon>Mycenaceae</taxon>
        <taxon>Mycena</taxon>
    </lineage>
</organism>
<keyword evidence="5" id="KW-1133">Transmembrane helix</keyword>
<comment type="caution">
    <text evidence="7">The sequence shown here is derived from an EMBL/GenBank/DDBJ whole genome shotgun (WGS) entry which is preliminary data.</text>
</comment>
<name>A0A8H6ZDB8_9AGAR</name>
<dbReference type="InterPro" id="IPR049328">
    <property type="entry name" value="TM_ErbB1"/>
</dbReference>
<dbReference type="Gene3D" id="2.60.120.260">
    <property type="entry name" value="Galactose-binding domain-like"/>
    <property type="match status" value="2"/>
</dbReference>
<dbReference type="Gene3D" id="1.20.5.510">
    <property type="entry name" value="Single helix bin"/>
    <property type="match status" value="1"/>
</dbReference>
<dbReference type="Pfam" id="PF21314">
    <property type="entry name" value="TM_ErbB1"/>
    <property type="match status" value="1"/>
</dbReference>
<evidence type="ECO:0000256" key="5">
    <source>
        <dbReference type="SAM" id="Phobius"/>
    </source>
</evidence>
<dbReference type="PANTHER" id="PTHR16861:SF4">
    <property type="entry name" value="SH3 DOMAIN PROTEIN (AFU_ORTHOLOGUE AFUA_1G13610)"/>
    <property type="match status" value="1"/>
</dbReference>
<proteinExistence type="predicted"/>
<feature type="domain" description="Epidermal growth factor receptor-like transmembrane-juxtamembrane segment" evidence="6">
    <location>
        <begin position="314"/>
        <end position="341"/>
    </location>
</feature>
<evidence type="ECO:0000256" key="4">
    <source>
        <dbReference type="SAM" id="MobiDB-lite"/>
    </source>
</evidence>
<keyword evidence="5" id="KW-0812">Transmembrane</keyword>